<evidence type="ECO:0000313" key="3">
    <source>
        <dbReference type="Proteomes" id="UP000218427"/>
    </source>
</evidence>
<sequence length="109" mass="12238">MEITARKISKRSVFKIYFLGLSGGFFFLFLFYGIRALFGAETVKWDGEPVTGVAGLAISVIMWPVMSFIFSAFMWLFSVVGLWMYSLINPITISFQGVVTGGKNETEQQ</sequence>
<keyword evidence="1" id="KW-1133">Transmembrane helix</keyword>
<comment type="caution">
    <text evidence="2">The sequence shown here is derived from an EMBL/GenBank/DDBJ whole genome shotgun (WGS) entry which is preliminary data.</text>
</comment>
<protein>
    <recommendedName>
        <fullName evidence="4">DUF3566 domain-containing protein</fullName>
    </recommendedName>
</protein>
<feature type="transmembrane region" description="Helical" evidence="1">
    <location>
        <begin position="12"/>
        <end position="34"/>
    </location>
</feature>
<dbReference type="Proteomes" id="UP000218427">
    <property type="component" value="Unassembled WGS sequence"/>
</dbReference>
<name>A0ABX4I3X1_9GAMM</name>
<organism evidence="2 3">
    <name type="scientific">Microbulbifer flavimaris</name>
    <dbReference type="NCBI Taxonomy" id="1781068"/>
    <lineage>
        <taxon>Bacteria</taxon>
        <taxon>Pseudomonadati</taxon>
        <taxon>Pseudomonadota</taxon>
        <taxon>Gammaproteobacteria</taxon>
        <taxon>Cellvibrionales</taxon>
        <taxon>Microbulbiferaceae</taxon>
        <taxon>Microbulbifer</taxon>
    </lineage>
</organism>
<evidence type="ECO:0000256" key="1">
    <source>
        <dbReference type="SAM" id="Phobius"/>
    </source>
</evidence>
<keyword evidence="1" id="KW-0472">Membrane</keyword>
<evidence type="ECO:0008006" key="4">
    <source>
        <dbReference type="Google" id="ProtNLM"/>
    </source>
</evidence>
<dbReference type="RefSeq" id="WP_067079964.1">
    <property type="nucleotide sequence ID" value="NZ_LRFG02000001.1"/>
</dbReference>
<keyword evidence="1" id="KW-0812">Transmembrane</keyword>
<keyword evidence="3" id="KW-1185">Reference proteome</keyword>
<dbReference type="EMBL" id="LRFG02000001">
    <property type="protein sequence ID" value="PCO06468.1"/>
    <property type="molecule type" value="Genomic_DNA"/>
</dbReference>
<evidence type="ECO:0000313" key="2">
    <source>
        <dbReference type="EMBL" id="PCO06468.1"/>
    </source>
</evidence>
<accession>A0ABX4I3X1</accession>
<feature type="transmembrane region" description="Helical" evidence="1">
    <location>
        <begin position="54"/>
        <end position="85"/>
    </location>
</feature>
<gene>
    <name evidence="2" type="ORF">AWR36_001385</name>
</gene>
<proteinExistence type="predicted"/>
<reference evidence="2" key="1">
    <citation type="submission" date="2017-08" db="EMBL/GenBank/DDBJ databases">
        <title>Microbulbifer marisrubri sp. nov., a halophilic alphaproteobacterium isolated from marine sediment of the Yellow Sea, China.</title>
        <authorList>
            <person name="Zhang G."/>
            <person name="Xiong Q."/>
        </authorList>
    </citation>
    <scope>NUCLEOTIDE SEQUENCE [LARGE SCALE GENOMIC DNA]</scope>
    <source>
        <strain evidence="2">WRN-8</strain>
    </source>
</reference>